<protein>
    <submittedName>
        <fullName evidence="2">Uncharacterized protein</fullName>
    </submittedName>
</protein>
<dbReference type="Proteomes" id="UP000660262">
    <property type="component" value="Unassembled WGS sequence"/>
</dbReference>
<feature type="region of interest" description="Disordered" evidence="1">
    <location>
        <begin position="181"/>
        <end position="205"/>
    </location>
</feature>
<proteinExistence type="predicted"/>
<feature type="region of interest" description="Disordered" evidence="1">
    <location>
        <begin position="1"/>
        <end position="23"/>
    </location>
</feature>
<dbReference type="EMBL" id="BNJQ01000032">
    <property type="protein sequence ID" value="GHP10986.1"/>
    <property type="molecule type" value="Genomic_DNA"/>
</dbReference>
<sequence>MAAAPSTTGTQSRSPQHPRPHDWSLVSQAEVMALLRNRGYPDPLGKRPAANTVNSLHAYLAANMGLARRTNEDGGSIDERGTWRSDEAFPNAKDAQLAARKLKELGWSARDICQVLDARPISLVELSFCLNKDSPQIEQADAVLEICKDLLHGEVRRRHRLPRVQAQTALESEWQEYAEELPADDDLVDAQTGAGGEDDFLEDDD</sequence>
<feature type="compositionally biased region" description="Acidic residues" evidence="1">
    <location>
        <begin position="196"/>
        <end position="205"/>
    </location>
</feature>
<reference evidence="2" key="1">
    <citation type="submission" date="2020-10" db="EMBL/GenBank/DDBJ databases">
        <title>Unveiling of a novel bifunctional photoreceptor, Dualchrome1, isolated from a cosmopolitan green alga.</title>
        <authorList>
            <person name="Suzuki S."/>
            <person name="Kawachi M."/>
        </authorList>
    </citation>
    <scope>NUCLEOTIDE SEQUENCE</scope>
    <source>
        <strain evidence="2">NIES 2893</strain>
    </source>
</reference>
<evidence type="ECO:0000256" key="1">
    <source>
        <dbReference type="SAM" id="MobiDB-lite"/>
    </source>
</evidence>
<keyword evidence="3" id="KW-1185">Reference proteome</keyword>
<evidence type="ECO:0000313" key="3">
    <source>
        <dbReference type="Proteomes" id="UP000660262"/>
    </source>
</evidence>
<evidence type="ECO:0000313" key="2">
    <source>
        <dbReference type="EMBL" id="GHP10986.1"/>
    </source>
</evidence>
<gene>
    <name evidence="2" type="ORF">PPROV_000971600</name>
</gene>
<dbReference type="AlphaFoldDB" id="A0A830HU57"/>
<organism evidence="2 3">
    <name type="scientific">Pycnococcus provasolii</name>
    <dbReference type="NCBI Taxonomy" id="41880"/>
    <lineage>
        <taxon>Eukaryota</taxon>
        <taxon>Viridiplantae</taxon>
        <taxon>Chlorophyta</taxon>
        <taxon>Pseudoscourfieldiophyceae</taxon>
        <taxon>Pseudoscourfieldiales</taxon>
        <taxon>Pycnococcaceae</taxon>
        <taxon>Pycnococcus</taxon>
    </lineage>
</organism>
<comment type="caution">
    <text evidence="2">The sequence shown here is derived from an EMBL/GenBank/DDBJ whole genome shotgun (WGS) entry which is preliminary data.</text>
</comment>
<feature type="compositionally biased region" description="Polar residues" evidence="1">
    <location>
        <begin position="1"/>
        <end position="15"/>
    </location>
</feature>
<name>A0A830HU57_9CHLO</name>
<accession>A0A830HU57</accession>